<dbReference type="Proteomes" id="UP000295701">
    <property type="component" value="Unassembled WGS sequence"/>
</dbReference>
<dbReference type="EMBL" id="SNAA01000009">
    <property type="protein sequence ID" value="TDL79480.1"/>
    <property type="molecule type" value="Genomic_DNA"/>
</dbReference>
<dbReference type="AlphaFoldDB" id="A0A4R6A751"/>
<keyword evidence="2" id="KW-1185">Reference proteome</keyword>
<name>A0A4R6A751_9RHOB</name>
<organism evidence="1 2">
    <name type="scientific">Palleronia sediminis</name>
    <dbReference type="NCBI Taxonomy" id="2547833"/>
    <lineage>
        <taxon>Bacteria</taxon>
        <taxon>Pseudomonadati</taxon>
        <taxon>Pseudomonadota</taxon>
        <taxon>Alphaproteobacteria</taxon>
        <taxon>Rhodobacterales</taxon>
        <taxon>Roseobacteraceae</taxon>
        <taxon>Palleronia</taxon>
    </lineage>
</organism>
<evidence type="ECO:0000313" key="2">
    <source>
        <dbReference type="Proteomes" id="UP000295701"/>
    </source>
</evidence>
<dbReference type="RefSeq" id="WP_133396784.1">
    <property type="nucleotide sequence ID" value="NZ_SNAA01000009.1"/>
</dbReference>
<comment type="caution">
    <text evidence="1">The sequence shown here is derived from an EMBL/GenBank/DDBJ whole genome shotgun (WGS) entry which is preliminary data.</text>
</comment>
<dbReference type="OrthoDB" id="7906652at2"/>
<evidence type="ECO:0000313" key="1">
    <source>
        <dbReference type="EMBL" id="TDL79480.1"/>
    </source>
</evidence>
<protein>
    <submittedName>
        <fullName evidence="1">DUF1289 domain-containing protein</fullName>
    </submittedName>
</protein>
<gene>
    <name evidence="1" type="ORF">E2L08_09225</name>
</gene>
<reference evidence="1 2" key="1">
    <citation type="submission" date="2019-03" db="EMBL/GenBank/DDBJ databases">
        <title>Primorskyibacter sp. SS33 isolated from sediments.</title>
        <authorList>
            <person name="Xunke S."/>
        </authorList>
    </citation>
    <scope>NUCLEOTIDE SEQUENCE [LARGE SCALE GENOMIC DNA]</scope>
    <source>
        <strain evidence="1 2">SS33</strain>
    </source>
</reference>
<accession>A0A4R6A751</accession>
<sequence length="89" mass="9970">MSKIQSPCVGVCKFKRSGPAGQHCIGCSMTEDQKKISKSLKKPKAMRAFLALVMAQQQVMGKYGHWRAAYLKRCLKKGRRVPDEVRDAS</sequence>
<proteinExistence type="predicted"/>